<sequence>MVKKSRSFIEDQLLRNRKTFLYVLQENCEVKVRYPHLFSELRHSSNSRMRESAVQNNRISEPDVRCYPPTARCYASVDCLHTFVKTTVSSLVMTKSCEYNAIMDQEIDEYFESALKLTKEAGKIIVEGLHSIKTISSKTSTSDIVTNYDLKVEEKLFKGLAALYPAHRQVFTVRKHDKTTEQLPYVDEDSAKIRGYRVSYGHHKEPSGHLSQYSRLELLIYADEAEFDTDTDPLLHRKIWKHREKNLRPLDLQPGTLTTRPQFIGEEDQFIKGTSIVLTDSPTWIIDPIDGTQNFVHSLHFVYISIALSINKQVVLGIAYNPILDILFTAKKGQGAFLNSQPIHVSKVTKMSKALVGANLINFNPGNELEECIFNRIKYITASSQSAPDLDSNLNPPIIGGIFQCESSVLDHVANETGGPFELAKERILCAATIELANELLQVVQKFDSSIPNPIHKGP</sequence>
<dbReference type="PANTHER" id="PTHR20854">
    <property type="entry name" value="INOSITOL MONOPHOSPHATASE"/>
    <property type="match status" value="1"/>
</dbReference>
<protein>
    <submittedName>
        <fullName evidence="5">(California timema) hypothetical protein</fullName>
    </submittedName>
</protein>
<dbReference type="AlphaFoldDB" id="A0A7R9P7W5"/>
<feature type="binding site" evidence="4">
    <location>
        <position position="289"/>
    </location>
    <ligand>
        <name>Mg(2+)</name>
        <dbReference type="ChEBI" id="CHEBI:18420"/>
        <label>1</label>
        <note>catalytic</note>
    </ligand>
</feature>
<dbReference type="Gene3D" id="3.30.540.10">
    <property type="entry name" value="Fructose-1,6-Bisphosphatase, subunit A, domain 1"/>
    <property type="match status" value="2"/>
</dbReference>
<feature type="binding site" evidence="4">
    <location>
        <position position="287"/>
    </location>
    <ligand>
        <name>Mg(2+)</name>
        <dbReference type="ChEBI" id="CHEBI:18420"/>
        <label>1</label>
        <note>catalytic</note>
    </ligand>
</feature>
<evidence type="ECO:0000256" key="4">
    <source>
        <dbReference type="PIRSR" id="PIRSR600760-2"/>
    </source>
</evidence>
<comment type="cofactor">
    <cofactor evidence="4">
        <name>Mg(2+)</name>
        <dbReference type="ChEBI" id="CHEBI:18420"/>
    </cofactor>
</comment>
<comment type="similarity">
    <text evidence="1">Belongs to the inositol monophosphatase superfamily.</text>
</comment>
<dbReference type="GO" id="GO:0008934">
    <property type="term" value="F:inositol monophosphate 1-phosphatase activity"/>
    <property type="evidence" value="ECO:0007669"/>
    <property type="project" value="TreeGrafter"/>
</dbReference>
<keyword evidence="3 4" id="KW-0460">Magnesium</keyword>
<dbReference type="InterPro" id="IPR020583">
    <property type="entry name" value="Inositol_monoP_metal-BS"/>
</dbReference>
<keyword evidence="2 4" id="KW-0479">Metal-binding</keyword>
<gene>
    <name evidence="5" type="ORF">TCMB3V08_LOCUS6020</name>
</gene>
<evidence type="ECO:0000256" key="1">
    <source>
        <dbReference type="ARBA" id="ARBA00009759"/>
    </source>
</evidence>
<dbReference type="GO" id="GO:0046872">
    <property type="term" value="F:metal ion binding"/>
    <property type="evidence" value="ECO:0007669"/>
    <property type="project" value="UniProtKB-KW"/>
</dbReference>
<feature type="binding site" evidence="4">
    <location>
        <position position="290"/>
    </location>
    <ligand>
        <name>Mg(2+)</name>
        <dbReference type="ChEBI" id="CHEBI:18420"/>
        <label>1</label>
        <note>catalytic</note>
    </ligand>
</feature>
<proteinExistence type="inferred from homology"/>
<dbReference type="PROSITE" id="PS00629">
    <property type="entry name" value="IMP_1"/>
    <property type="match status" value="1"/>
</dbReference>
<dbReference type="EMBL" id="OE181578">
    <property type="protein sequence ID" value="CAD7573382.1"/>
    <property type="molecule type" value="Genomic_DNA"/>
</dbReference>
<evidence type="ECO:0000256" key="3">
    <source>
        <dbReference type="ARBA" id="ARBA00022842"/>
    </source>
</evidence>
<accession>A0A7R9P7W5</accession>
<dbReference type="InterPro" id="IPR000760">
    <property type="entry name" value="Inositol_monophosphatase-like"/>
</dbReference>
<name>A0A7R9P7W5_TIMCA</name>
<evidence type="ECO:0000313" key="5">
    <source>
        <dbReference type="EMBL" id="CAD7573382.1"/>
    </source>
</evidence>
<organism evidence="5">
    <name type="scientific">Timema californicum</name>
    <name type="common">California timema</name>
    <name type="synonym">Walking stick</name>
    <dbReference type="NCBI Taxonomy" id="61474"/>
    <lineage>
        <taxon>Eukaryota</taxon>
        <taxon>Metazoa</taxon>
        <taxon>Ecdysozoa</taxon>
        <taxon>Arthropoda</taxon>
        <taxon>Hexapoda</taxon>
        <taxon>Insecta</taxon>
        <taxon>Pterygota</taxon>
        <taxon>Neoptera</taxon>
        <taxon>Polyneoptera</taxon>
        <taxon>Phasmatodea</taxon>
        <taxon>Timematodea</taxon>
        <taxon>Timematoidea</taxon>
        <taxon>Timematidae</taxon>
        <taxon>Timema</taxon>
    </lineage>
</organism>
<dbReference type="GO" id="GO:0007165">
    <property type="term" value="P:signal transduction"/>
    <property type="evidence" value="ECO:0007669"/>
    <property type="project" value="TreeGrafter"/>
</dbReference>
<dbReference type="GO" id="GO:0006020">
    <property type="term" value="P:inositol metabolic process"/>
    <property type="evidence" value="ECO:0007669"/>
    <property type="project" value="TreeGrafter"/>
</dbReference>
<dbReference type="SUPFAM" id="SSF56655">
    <property type="entry name" value="Carbohydrate phosphatase"/>
    <property type="match status" value="2"/>
</dbReference>
<dbReference type="Pfam" id="PF00459">
    <property type="entry name" value="Inositol_P"/>
    <property type="match status" value="1"/>
</dbReference>
<dbReference type="PANTHER" id="PTHR20854:SF25">
    <property type="entry name" value="INOSITOL-1-MONOPHOSPHATASE"/>
    <property type="match status" value="1"/>
</dbReference>
<reference evidence="5" key="1">
    <citation type="submission" date="2020-11" db="EMBL/GenBank/DDBJ databases">
        <authorList>
            <person name="Tran Van P."/>
        </authorList>
    </citation>
    <scope>NUCLEOTIDE SEQUENCE</scope>
</reference>
<evidence type="ECO:0000256" key="2">
    <source>
        <dbReference type="ARBA" id="ARBA00022723"/>
    </source>
</evidence>